<dbReference type="Pfam" id="PF13499">
    <property type="entry name" value="EF-hand_7"/>
    <property type="match status" value="1"/>
</dbReference>
<comment type="caution">
    <text evidence="5">The sequence shown here is derived from an EMBL/GenBank/DDBJ whole genome shotgun (WGS) entry which is preliminary data.</text>
</comment>
<name>A0A834WEP0_9FABA</name>
<gene>
    <name evidence="5" type="ORF">G2W53_025975</name>
</gene>
<dbReference type="PANTHER" id="PTHR10891">
    <property type="entry name" value="EF-HAND CALCIUM-BINDING DOMAIN CONTAINING PROTEIN"/>
    <property type="match status" value="1"/>
</dbReference>
<proteinExistence type="predicted"/>
<keyword evidence="6" id="KW-1185">Reference proteome</keyword>
<keyword evidence="3" id="KW-0106">Calcium</keyword>
<dbReference type="CDD" id="cd00051">
    <property type="entry name" value="EFh"/>
    <property type="match status" value="1"/>
</dbReference>
<dbReference type="PROSITE" id="PS00018">
    <property type="entry name" value="EF_HAND_1"/>
    <property type="match status" value="2"/>
</dbReference>
<evidence type="ECO:0000313" key="5">
    <source>
        <dbReference type="EMBL" id="KAF7820520.1"/>
    </source>
</evidence>
<dbReference type="SMART" id="SM00054">
    <property type="entry name" value="EFh"/>
    <property type="match status" value="2"/>
</dbReference>
<dbReference type="GO" id="GO:0005509">
    <property type="term" value="F:calcium ion binding"/>
    <property type="evidence" value="ECO:0007669"/>
    <property type="project" value="InterPro"/>
</dbReference>
<feature type="domain" description="EF-hand" evidence="4">
    <location>
        <begin position="174"/>
        <end position="209"/>
    </location>
</feature>
<dbReference type="Gene3D" id="1.10.238.10">
    <property type="entry name" value="EF-hand"/>
    <property type="match status" value="1"/>
</dbReference>
<evidence type="ECO:0000256" key="3">
    <source>
        <dbReference type="ARBA" id="ARBA00022837"/>
    </source>
</evidence>
<dbReference type="InterPro" id="IPR011992">
    <property type="entry name" value="EF-hand-dom_pair"/>
</dbReference>
<feature type="domain" description="EF-hand" evidence="4">
    <location>
        <begin position="136"/>
        <end position="171"/>
    </location>
</feature>
<protein>
    <submittedName>
        <fullName evidence="5">Putative calcium-binding protein CML45</fullName>
    </submittedName>
</protein>
<dbReference type="SUPFAM" id="SSF47473">
    <property type="entry name" value="EF-hand"/>
    <property type="match status" value="1"/>
</dbReference>
<reference evidence="5" key="1">
    <citation type="submission" date="2020-09" db="EMBL/GenBank/DDBJ databases">
        <title>Genome-Enabled Discovery of Anthraquinone Biosynthesis in Senna tora.</title>
        <authorList>
            <person name="Kang S.-H."/>
            <person name="Pandey R.P."/>
            <person name="Lee C.-M."/>
            <person name="Sim J.-S."/>
            <person name="Jeong J.-T."/>
            <person name="Choi B.-S."/>
            <person name="Jung M."/>
            <person name="Ginzburg D."/>
            <person name="Zhao K."/>
            <person name="Won S.Y."/>
            <person name="Oh T.-J."/>
            <person name="Yu Y."/>
            <person name="Kim N.-H."/>
            <person name="Lee O.R."/>
            <person name="Lee T.-H."/>
            <person name="Bashyal P."/>
            <person name="Kim T.-S."/>
            <person name="Lee W.-H."/>
            <person name="Kawkins C."/>
            <person name="Kim C.-K."/>
            <person name="Kim J.S."/>
            <person name="Ahn B.O."/>
            <person name="Rhee S.Y."/>
            <person name="Sohng J.K."/>
        </authorList>
    </citation>
    <scope>NUCLEOTIDE SEQUENCE</scope>
    <source>
        <tissue evidence="5">Leaf</tissue>
    </source>
</reference>
<accession>A0A834WEP0</accession>
<evidence type="ECO:0000256" key="2">
    <source>
        <dbReference type="ARBA" id="ARBA00022737"/>
    </source>
</evidence>
<keyword evidence="2" id="KW-0677">Repeat</keyword>
<evidence type="ECO:0000256" key="1">
    <source>
        <dbReference type="ARBA" id="ARBA00022723"/>
    </source>
</evidence>
<evidence type="ECO:0000313" key="6">
    <source>
        <dbReference type="Proteomes" id="UP000634136"/>
    </source>
</evidence>
<dbReference type="Proteomes" id="UP000634136">
    <property type="component" value="Unassembled WGS sequence"/>
</dbReference>
<keyword evidence="1" id="KW-0479">Metal-binding</keyword>
<dbReference type="FunFam" id="1.10.238.10:FF:000003">
    <property type="entry name" value="Calmodulin A"/>
    <property type="match status" value="1"/>
</dbReference>
<dbReference type="EMBL" id="JAAIUW010000008">
    <property type="protein sequence ID" value="KAF7820520.1"/>
    <property type="molecule type" value="Genomic_DNA"/>
</dbReference>
<dbReference type="OrthoDB" id="26525at2759"/>
<sequence>MVLGQIYYMIQIESTTTRTTQEINDVTSKSNNNNKSPLLALLDIFLYCAIFSSKLQSSFSKFWSFLLSQLPHSNPVPSSSDPDEPSRRHEGLSIRGHEARMVMEKLGFSCSSESDEEVVLEGGNCEFCGLFEEEEPSLEEVKQAFDVFDENGDGFIDGRELQRVLCVLGLKEASEMENCQKMIRNFDENGDGRIDFNEFVKERITCNYKVISDHYSELYSTVSDTPALRSRRLSRAVGHVTRA</sequence>
<dbReference type="InterPro" id="IPR039647">
    <property type="entry name" value="EF_hand_pair_protein_CML-like"/>
</dbReference>
<dbReference type="InterPro" id="IPR018247">
    <property type="entry name" value="EF_Hand_1_Ca_BS"/>
</dbReference>
<dbReference type="PROSITE" id="PS50222">
    <property type="entry name" value="EF_HAND_2"/>
    <property type="match status" value="2"/>
</dbReference>
<organism evidence="5 6">
    <name type="scientific">Senna tora</name>
    <dbReference type="NCBI Taxonomy" id="362788"/>
    <lineage>
        <taxon>Eukaryota</taxon>
        <taxon>Viridiplantae</taxon>
        <taxon>Streptophyta</taxon>
        <taxon>Embryophyta</taxon>
        <taxon>Tracheophyta</taxon>
        <taxon>Spermatophyta</taxon>
        <taxon>Magnoliopsida</taxon>
        <taxon>eudicotyledons</taxon>
        <taxon>Gunneridae</taxon>
        <taxon>Pentapetalae</taxon>
        <taxon>rosids</taxon>
        <taxon>fabids</taxon>
        <taxon>Fabales</taxon>
        <taxon>Fabaceae</taxon>
        <taxon>Caesalpinioideae</taxon>
        <taxon>Cassia clade</taxon>
        <taxon>Senna</taxon>
    </lineage>
</organism>
<dbReference type="AlphaFoldDB" id="A0A834WEP0"/>
<dbReference type="InterPro" id="IPR002048">
    <property type="entry name" value="EF_hand_dom"/>
</dbReference>
<evidence type="ECO:0000259" key="4">
    <source>
        <dbReference type="PROSITE" id="PS50222"/>
    </source>
</evidence>